<dbReference type="PANTHER" id="PTHR11046:SF25">
    <property type="match status" value="1"/>
</dbReference>
<evidence type="ECO:0000313" key="2">
    <source>
        <dbReference type="EMBL" id="KAJ8028420.1"/>
    </source>
</evidence>
<dbReference type="EMBL" id="JAIZAY010000015">
    <property type="protein sequence ID" value="KAJ8028420.1"/>
    <property type="molecule type" value="Genomic_DNA"/>
</dbReference>
<dbReference type="OrthoDB" id="10070324at2759"/>
<evidence type="ECO:0000256" key="1">
    <source>
        <dbReference type="ARBA" id="ARBA00022722"/>
    </source>
</evidence>
<keyword evidence="1" id="KW-0540">Nuclease</keyword>
<comment type="caution">
    <text evidence="2">The sequence shown here is derived from an EMBL/GenBank/DDBJ whole genome shotgun (WGS) entry which is preliminary data.</text>
</comment>
<reference evidence="2" key="1">
    <citation type="submission" date="2021-10" db="EMBL/GenBank/DDBJ databases">
        <title>Tropical sea cucumber genome reveals ecological adaptation and Cuvierian tubules defense mechanism.</title>
        <authorList>
            <person name="Chen T."/>
        </authorList>
    </citation>
    <scope>NUCLEOTIDE SEQUENCE</scope>
    <source>
        <strain evidence="2">Nanhai2018</strain>
        <tissue evidence="2">Muscle</tissue>
    </source>
</reference>
<sequence length="284" mass="32913">MLDRLMREKPNALMIALEGMIMCAKNEMSEWRDSLDDVKRSQYMDYARNLVREQRRELHERQERIREFKVCKWNERQEKAAEREVNERERVTKLTEELVSDGGLWKCESEIIEMNERLNGKSEKEQMVSLRVQLKLMKCVLKVKNKEGLLNFSRMGKALSLEELKKNMRELLKNEKGNSGRESCQQDGGERNLDGKLVKHYRNDRKGAGEQWFVGTVKRKGGKFLIKYNGDSCNTEWEFSEAEISNDLEGGDLVILNVEAKDYVGRRIKHGVATMGKRCGGAGG</sequence>
<dbReference type="Proteomes" id="UP001152320">
    <property type="component" value="Chromosome 15"/>
</dbReference>
<protein>
    <submittedName>
        <fullName evidence="2">Uncharacterized protein</fullName>
    </submittedName>
</protein>
<proteinExistence type="predicted"/>
<organism evidence="2 3">
    <name type="scientific">Holothuria leucospilota</name>
    <name type="common">Black long sea cucumber</name>
    <name type="synonym">Mertensiothuria leucospilota</name>
    <dbReference type="NCBI Taxonomy" id="206669"/>
    <lineage>
        <taxon>Eukaryota</taxon>
        <taxon>Metazoa</taxon>
        <taxon>Echinodermata</taxon>
        <taxon>Eleutherozoa</taxon>
        <taxon>Echinozoa</taxon>
        <taxon>Holothuroidea</taxon>
        <taxon>Aspidochirotacea</taxon>
        <taxon>Aspidochirotida</taxon>
        <taxon>Holothuriidae</taxon>
        <taxon>Holothuria</taxon>
    </lineage>
</organism>
<keyword evidence="1" id="KW-0378">Hydrolase</keyword>
<name>A0A9Q1BKP5_HOLLE</name>
<keyword evidence="3" id="KW-1185">Reference proteome</keyword>
<evidence type="ECO:0000313" key="3">
    <source>
        <dbReference type="Proteomes" id="UP001152320"/>
    </source>
</evidence>
<dbReference type="PANTHER" id="PTHR11046">
    <property type="entry name" value="OLIGORIBONUCLEASE, MITOCHONDRIAL"/>
    <property type="match status" value="1"/>
</dbReference>
<gene>
    <name evidence="2" type="ORF">HOLleu_30640</name>
</gene>
<dbReference type="GO" id="GO:0000175">
    <property type="term" value="F:3'-5'-RNA exonuclease activity"/>
    <property type="evidence" value="ECO:0007669"/>
    <property type="project" value="InterPro"/>
</dbReference>
<dbReference type="AlphaFoldDB" id="A0A9Q1BKP5"/>
<accession>A0A9Q1BKP5</accession>
<dbReference type="InterPro" id="IPR022894">
    <property type="entry name" value="Oligoribonuclease"/>
</dbReference>